<dbReference type="FunFam" id="3.30.30.30:FF:000002">
    <property type="entry name" value="Heat shock 70 kDa protein 4"/>
    <property type="match status" value="1"/>
</dbReference>
<comment type="caution">
    <text evidence="6">The sequence shown here is derived from an EMBL/GenBank/DDBJ whole genome shotgun (WGS) entry which is preliminary data.</text>
</comment>
<gene>
    <name evidence="5" type="ORF">KC19_3G267700</name>
    <name evidence="6" type="ORF">KC19_3G267800</name>
</gene>
<evidence type="ECO:0000313" key="7">
    <source>
        <dbReference type="Proteomes" id="UP000822688"/>
    </source>
</evidence>
<comment type="similarity">
    <text evidence="3">Belongs to the heat shock protein 70 (TC 1.A.33) family. HSP110/SSE subfamily.</text>
</comment>
<dbReference type="InterPro" id="IPR043129">
    <property type="entry name" value="ATPase_NBD"/>
</dbReference>
<keyword evidence="7" id="KW-1185">Reference proteome</keyword>
<dbReference type="SUPFAM" id="SSF53067">
    <property type="entry name" value="Actin-like ATPase domain"/>
    <property type="match status" value="2"/>
</dbReference>
<evidence type="ECO:0000256" key="3">
    <source>
        <dbReference type="ARBA" id="ARBA00061090"/>
    </source>
</evidence>
<feature type="region of interest" description="Disordered" evidence="4">
    <location>
        <begin position="768"/>
        <end position="817"/>
    </location>
</feature>
<dbReference type="SUPFAM" id="SSF100920">
    <property type="entry name" value="Heat shock protein 70kD (HSP70), peptide-binding domain"/>
    <property type="match status" value="1"/>
</dbReference>
<dbReference type="InterPro" id="IPR013126">
    <property type="entry name" value="Hsp_70_fam"/>
</dbReference>
<feature type="compositionally biased region" description="Low complexity" evidence="4">
    <location>
        <begin position="782"/>
        <end position="794"/>
    </location>
</feature>
<evidence type="ECO:0000256" key="2">
    <source>
        <dbReference type="ARBA" id="ARBA00022840"/>
    </source>
</evidence>
<dbReference type="GO" id="GO:0140662">
    <property type="term" value="F:ATP-dependent protein folding chaperone"/>
    <property type="evidence" value="ECO:0007669"/>
    <property type="project" value="InterPro"/>
</dbReference>
<reference evidence="6" key="1">
    <citation type="submission" date="2020-06" db="EMBL/GenBank/DDBJ databases">
        <title>WGS assembly of Ceratodon purpureus strain R40.</title>
        <authorList>
            <person name="Carey S.B."/>
            <person name="Jenkins J."/>
            <person name="Shu S."/>
            <person name="Lovell J.T."/>
            <person name="Sreedasyam A."/>
            <person name="Maumus F."/>
            <person name="Tiley G.P."/>
            <person name="Fernandez-Pozo N."/>
            <person name="Barry K."/>
            <person name="Chen C."/>
            <person name="Wang M."/>
            <person name="Lipzen A."/>
            <person name="Daum C."/>
            <person name="Saski C.A."/>
            <person name="Payton A.C."/>
            <person name="Mcbreen J.C."/>
            <person name="Conrad R.E."/>
            <person name="Kollar L.M."/>
            <person name="Olsson S."/>
            <person name="Huttunen S."/>
            <person name="Landis J.B."/>
            <person name="Wickett N.J."/>
            <person name="Johnson M.G."/>
            <person name="Rensing S.A."/>
            <person name="Grimwood J."/>
            <person name="Schmutz J."/>
            <person name="Mcdaniel S.F."/>
        </authorList>
    </citation>
    <scope>NUCLEOTIDE SEQUENCE</scope>
    <source>
        <strain evidence="6">R40</strain>
    </source>
</reference>
<feature type="compositionally biased region" description="Basic and acidic residues" evidence="4">
    <location>
        <begin position="510"/>
        <end position="535"/>
    </location>
</feature>
<keyword evidence="2" id="KW-0067">ATP-binding</keyword>
<dbReference type="EMBL" id="CM026423">
    <property type="protein sequence ID" value="KAG0585215.1"/>
    <property type="molecule type" value="Genomic_DNA"/>
</dbReference>
<dbReference type="AlphaFoldDB" id="A0A8T0IQB2"/>
<dbReference type="GO" id="GO:0005634">
    <property type="term" value="C:nucleus"/>
    <property type="evidence" value="ECO:0007669"/>
    <property type="project" value="TreeGrafter"/>
</dbReference>
<dbReference type="Pfam" id="PF00012">
    <property type="entry name" value="HSP70"/>
    <property type="match status" value="1"/>
</dbReference>
<dbReference type="InterPro" id="IPR029048">
    <property type="entry name" value="HSP70_C_sf"/>
</dbReference>
<dbReference type="CDD" id="cd24095">
    <property type="entry name" value="ASKHA_NBD_HSP70_AtHsp70-14-like"/>
    <property type="match status" value="1"/>
</dbReference>
<keyword evidence="1" id="KW-0547">Nucleotide-binding</keyword>
<organism evidence="6 7">
    <name type="scientific">Ceratodon purpureus</name>
    <name type="common">Fire moss</name>
    <name type="synonym">Dicranum purpureum</name>
    <dbReference type="NCBI Taxonomy" id="3225"/>
    <lineage>
        <taxon>Eukaryota</taxon>
        <taxon>Viridiplantae</taxon>
        <taxon>Streptophyta</taxon>
        <taxon>Embryophyta</taxon>
        <taxon>Bryophyta</taxon>
        <taxon>Bryophytina</taxon>
        <taxon>Bryopsida</taxon>
        <taxon>Dicranidae</taxon>
        <taxon>Pseudoditrichales</taxon>
        <taxon>Ditrichaceae</taxon>
        <taxon>Ceratodon</taxon>
    </lineage>
</organism>
<proteinExistence type="inferred from homology"/>
<evidence type="ECO:0000256" key="4">
    <source>
        <dbReference type="SAM" id="MobiDB-lite"/>
    </source>
</evidence>
<dbReference type="PRINTS" id="PR00301">
    <property type="entry name" value="HEATSHOCK70"/>
</dbReference>
<dbReference type="FunFam" id="3.30.420.40:FF:000171">
    <property type="entry name" value="Heat shock 70 kDa protein 4"/>
    <property type="match status" value="2"/>
</dbReference>
<dbReference type="PANTHER" id="PTHR45639:SF4">
    <property type="entry name" value="HSC70CB, ISOFORM G"/>
    <property type="match status" value="1"/>
</dbReference>
<dbReference type="Proteomes" id="UP000822688">
    <property type="component" value="Chromosome 3"/>
</dbReference>
<dbReference type="SUPFAM" id="SSF100934">
    <property type="entry name" value="Heat shock protein 70kD (HSP70), C-terminal subdomain"/>
    <property type="match status" value="2"/>
</dbReference>
<dbReference type="Gene3D" id="3.30.30.30">
    <property type="match status" value="1"/>
</dbReference>
<accession>A0A8T0IQB2</accession>
<dbReference type="EMBL" id="CM026423">
    <property type="protein sequence ID" value="KAG0585213.1"/>
    <property type="molecule type" value="Genomic_DNA"/>
</dbReference>
<evidence type="ECO:0000313" key="6">
    <source>
        <dbReference type="EMBL" id="KAG0585215.1"/>
    </source>
</evidence>
<dbReference type="GO" id="GO:0005524">
    <property type="term" value="F:ATP binding"/>
    <property type="evidence" value="ECO:0007669"/>
    <property type="project" value="UniProtKB-KW"/>
</dbReference>
<dbReference type="FunFam" id="1.20.1270.10:FF:000002">
    <property type="entry name" value="Heat shock 70 kDa protein 4"/>
    <property type="match status" value="1"/>
</dbReference>
<name>A0A8T0IQB2_CERPU</name>
<feature type="compositionally biased region" description="Basic and acidic residues" evidence="4">
    <location>
        <begin position="543"/>
        <end position="557"/>
    </location>
</feature>
<dbReference type="EMBL" id="CM026423">
    <property type="protein sequence ID" value="KAG0585214.1"/>
    <property type="molecule type" value="Genomic_DNA"/>
</dbReference>
<evidence type="ECO:0000256" key="1">
    <source>
        <dbReference type="ARBA" id="ARBA00022741"/>
    </source>
</evidence>
<dbReference type="Gene3D" id="3.90.640.10">
    <property type="entry name" value="Actin, Chain A, domain 4"/>
    <property type="match status" value="1"/>
</dbReference>
<dbReference type="Gene3D" id="3.30.420.40">
    <property type="match status" value="2"/>
</dbReference>
<evidence type="ECO:0008006" key="8">
    <source>
        <dbReference type="Google" id="ProtNLM"/>
    </source>
</evidence>
<dbReference type="OrthoDB" id="434160at2759"/>
<dbReference type="Gene3D" id="2.60.34.10">
    <property type="entry name" value="Substrate Binding Domain Of DNAk, Chain A, domain 1"/>
    <property type="match status" value="1"/>
</dbReference>
<feature type="region of interest" description="Disordered" evidence="4">
    <location>
        <begin position="508"/>
        <end position="561"/>
    </location>
</feature>
<dbReference type="Gene3D" id="1.20.1270.10">
    <property type="match status" value="2"/>
</dbReference>
<dbReference type="InterPro" id="IPR029047">
    <property type="entry name" value="HSP70_peptide-bd_sf"/>
</dbReference>
<evidence type="ECO:0000313" key="5">
    <source>
        <dbReference type="EMBL" id="KAG0585213.1"/>
    </source>
</evidence>
<dbReference type="GO" id="GO:0005829">
    <property type="term" value="C:cytosol"/>
    <property type="evidence" value="ECO:0007669"/>
    <property type="project" value="TreeGrafter"/>
</dbReference>
<protein>
    <recommendedName>
        <fullName evidence="8">Heat shock 70 kDa protein 14</fullName>
    </recommendedName>
</protein>
<dbReference type="FunFam" id="3.90.640.10:FF:000004">
    <property type="entry name" value="Heat shock 70 kDa protein 4"/>
    <property type="match status" value="1"/>
</dbReference>
<sequence length="817" mass="89866">MSVVGLDVGNENCIVGVARQRGIDVVLNDESKRETPGMVSFGEKQRFVGVAGAASAMMNPRNTISQIKRMIGRPFADPELQRDLRLFPFTVTEGADGFPVINVQYLGEARQFTPTQVLGMLLSNLKSIAEKNLGTSVVDCVIGVPVYFTELQRRAYLDAAQIAGLHPLRLMHETTATALAYGIYKTDLSDTEPINVVFVDIGHASMQVCIAAFKKGQLKILGHAFERSLGGRDFDEVLFDHFAAKFKEEYKIDVKSNARASLRLRTACEKAKKILSANPIAPLNVECLMDEKDVKGVIKRDEFEELAKGILEKVRGPCERALEASKVSTDRIYAVEVVGSGSRVPAILKILSSVFGKEPSRTMNASECIARGCTLQCAMLSPTFRVRDFEVQDSFPFAIGLSWKGAAPETEGEEEVSSNNVVFVKGNPVPSTKLLTFYRSSTFAIDAFYAETGELPPNMSPRIATFTIGPFTPTVSEKAKIKVKIRLNLHGVVSLEAATMIEEEEVEVPVTRKEGAASKEGEEKASSPGEAKAEEGAGAENGSSEKMETDAAKPEVVKKKKTKRTDVSVHEVIHGGLAAAELTKAVEKEYEMALQDRVMEETKESKNAVEAYVYSMRNKLYEKLQDYVTEHEREEMSARLQETEDWLYEDGEDEIKSVYTAKLAELKKQGDPLEARQREEELRGPAMRELSYCISSFREAAQSKDPKFDHIEGGEKEKVIAECNKAEEWFKDKKQQQDALPKSANPVLLAAELKKKTEVLDRFCKPIMTKARPAPPKPAPAAEPKAAPQPGGEASAPEPMDTDAAASGPEADTMQTE</sequence>
<dbReference type="PANTHER" id="PTHR45639">
    <property type="entry name" value="HSC70CB, ISOFORM G-RELATED"/>
    <property type="match status" value="1"/>
</dbReference>